<evidence type="ECO:0000313" key="2">
    <source>
        <dbReference type="Proteomes" id="UP000322838"/>
    </source>
</evidence>
<reference evidence="2" key="1">
    <citation type="submission" date="2019-07" db="EMBL/GenBank/DDBJ databases">
        <authorList>
            <person name="Cubo M.T."/>
            <person name="Espuny M.D.R."/>
            <person name="Balsanelli E."/>
        </authorList>
    </citation>
    <scope>NUCLEOTIDE SEQUENCE [LARGE SCALE GENOMIC DNA]</scope>
</reference>
<protein>
    <submittedName>
        <fullName evidence="1">Uncharacterized protein</fullName>
    </submittedName>
</protein>
<evidence type="ECO:0000313" key="1">
    <source>
        <dbReference type="EMBL" id="QEP29882.1"/>
    </source>
</evidence>
<dbReference type="Proteomes" id="UP000322838">
    <property type="component" value="Segment"/>
</dbReference>
<organism evidence="1 2">
    <name type="scientific">Sinorhizobium phage ort11</name>
    <dbReference type="NCBI Taxonomy" id="2599764"/>
    <lineage>
        <taxon>Viruses</taxon>
        <taxon>Duplodnaviria</taxon>
        <taxon>Heunggongvirae</taxon>
        <taxon>Uroviricota</taxon>
        <taxon>Caudoviricetes</taxon>
        <taxon>Schitoviridae</taxon>
        <taxon>Huelvavirus</taxon>
        <taxon>Huelvavirus ort11</taxon>
    </lineage>
</organism>
<keyword evidence="2" id="KW-1185">Reference proteome</keyword>
<dbReference type="EMBL" id="MN228696">
    <property type="protein sequence ID" value="QEP29882.1"/>
    <property type="molecule type" value="Genomic_DNA"/>
</dbReference>
<accession>A0A5C2H5N1</accession>
<sequence length="145" mass="15371">MGLRNPFNEPDCGASFAMTVDQLLGSAYTIVKSVADNLKYILHVSTYMNQIVELAEFRQELVSGELGALGSTTLIELPTLESGESVVNVSVNLMKTTGELYNEESSPCAVVVTGGNVSVTLDADADASFVGATAYCRLVIQKVVS</sequence>
<name>A0A5C2H5N1_9CAUD</name>
<gene>
    <name evidence="1" type="ORF">Smphiort11_084</name>
</gene>
<proteinExistence type="predicted"/>